<dbReference type="RefSeq" id="WP_203420735.1">
    <property type="nucleotide sequence ID" value="NZ_CP069352.1"/>
</dbReference>
<proteinExistence type="predicted"/>
<name>A0ABX7GJ87_9PSED</name>
<accession>A0ABX7GJ87</accession>
<organism evidence="1 2">
    <name type="scientific">Pseudomonas granadensis</name>
    <dbReference type="NCBI Taxonomy" id="1421430"/>
    <lineage>
        <taxon>Bacteria</taxon>
        <taxon>Pseudomonadati</taxon>
        <taxon>Pseudomonadota</taxon>
        <taxon>Gammaproteobacteria</taxon>
        <taxon>Pseudomonadales</taxon>
        <taxon>Pseudomonadaceae</taxon>
        <taxon>Pseudomonas</taxon>
    </lineage>
</organism>
<protein>
    <submittedName>
        <fullName evidence="1">Uncharacterized protein</fullName>
    </submittedName>
</protein>
<sequence>MADPIGMSEPQLTDAKQENGQWVLYLAELKEFAEGTLTPHSNIVPGDEITIVASFSGGNIWSNKVLLQVPLNGPQSFKIPKAEFGKAGEELRLLYRVKTLTTTKPSPTRKIMLK</sequence>
<reference evidence="1 2" key="2">
    <citation type="submission" date="2021-03" db="EMBL/GenBank/DDBJ databases">
        <title>P. granadensis CT364 genome publication.</title>
        <authorList>
            <person name="Stach J."/>
            <person name="Montero-Calasanz Md.C."/>
        </authorList>
    </citation>
    <scope>NUCLEOTIDE SEQUENCE [LARGE SCALE GENOMIC DNA]</scope>
    <source>
        <strain evidence="1 2">CT364</strain>
    </source>
</reference>
<evidence type="ECO:0000313" key="2">
    <source>
        <dbReference type="Proteomes" id="UP000663686"/>
    </source>
</evidence>
<dbReference type="EMBL" id="CP069352">
    <property type="protein sequence ID" value="QRK85165.1"/>
    <property type="molecule type" value="Genomic_DNA"/>
</dbReference>
<reference evidence="1 2" key="1">
    <citation type="submission" date="2021-02" db="EMBL/GenBank/DDBJ databases">
        <authorList>
            <person name="Cea Torrescassana E."/>
        </authorList>
    </citation>
    <scope>NUCLEOTIDE SEQUENCE [LARGE SCALE GENOMIC DNA]</scope>
    <source>
        <strain evidence="1 2">CT364</strain>
    </source>
</reference>
<dbReference type="Proteomes" id="UP000663686">
    <property type="component" value="Chromosome"/>
</dbReference>
<evidence type="ECO:0000313" key="1">
    <source>
        <dbReference type="EMBL" id="QRK85165.1"/>
    </source>
</evidence>
<keyword evidence="2" id="KW-1185">Reference proteome</keyword>
<gene>
    <name evidence="1" type="ORF">JN757_05165</name>
</gene>